<proteinExistence type="predicted"/>
<dbReference type="InterPro" id="IPR009875">
    <property type="entry name" value="PilZ_domain"/>
</dbReference>
<keyword evidence="4" id="KW-1185">Reference proteome</keyword>
<protein>
    <recommendedName>
        <fullName evidence="2">PilZ domain-containing protein</fullName>
    </recommendedName>
</protein>
<evidence type="ECO:0000313" key="4">
    <source>
        <dbReference type="Proteomes" id="UP000623067"/>
    </source>
</evidence>
<dbReference type="Pfam" id="PF07238">
    <property type="entry name" value="PilZ"/>
    <property type="match status" value="1"/>
</dbReference>
<organism evidence="3 4">
    <name type="scientific">Sphingomonas metalli</name>
    <dbReference type="NCBI Taxonomy" id="1779358"/>
    <lineage>
        <taxon>Bacteria</taxon>
        <taxon>Pseudomonadati</taxon>
        <taxon>Pseudomonadota</taxon>
        <taxon>Alphaproteobacteria</taxon>
        <taxon>Sphingomonadales</taxon>
        <taxon>Sphingomonadaceae</taxon>
        <taxon>Sphingomonas</taxon>
    </lineage>
</organism>
<evidence type="ECO:0000259" key="2">
    <source>
        <dbReference type="Pfam" id="PF07238"/>
    </source>
</evidence>
<dbReference type="AlphaFoldDB" id="A0A916T7I2"/>
<comment type="caution">
    <text evidence="3">The sequence shown here is derived from an EMBL/GenBank/DDBJ whole genome shotgun (WGS) entry which is preliminary data.</text>
</comment>
<reference evidence="3" key="1">
    <citation type="journal article" date="2014" name="Int. J. Syst. Evol. Microbiol.">
        <title>Complete genome sequence of Corynebacterium casei LMG S-19264T (=DSM 44701T), isolated from a smear-ripened cheese.</title>
        <authorList>
            <consortium name="US DOE Joint Genome Institute (JGI-PGF)"/>
            <person name="Walter F."/>
            <person name="Albersmeier A."/>
            <person name="Kalinowski J."/>
            <person name="Ruckert C."/>
        </authorList>
    </citation>
    <scope>NUCLEOTIDE SEQUENCE</scope>
    <source>
        <strain evidence="3">CGMCC 1.15330</strain>
    </source>
</reference>
<evidence type="ECO:0000313" key="3">
    <source>
        <dbReference type="EMBL" id="GGB33172.1"/>
    </source>
</evidence>
<feature type="region of interest" description="Disordered" evidence="1">
    <location>
        <begin position="1"/>
        <end position="24"/>
    </location>
</feature>
<dbReference type="SUPFAM" id="SSF141371">
    <property type="entry name" value="PilZ domain-like"/>
    <property type="match status" value="1"/>
</dbReference>
<feature type="compositionally biased region" description="Basic and acidic residues" evidence="1">
    <location>
        <begin position="1"/>
        <end position="14"/>
    </location>
</feature>
<dbReference type="EMBL" id="BMIH01000003">
    <property type="protein sequence ID" value="GGB33172.1"/>
    <property type="molecule type" value="Genomic_DNA"/>
</dbReference>
<feature type="domain" description="PilZ" evidence="2">
    <location>
        <begin position="20"/>
        <end position="102"/>
    </location>
</feature>
<reference evidence="3" key="2">
    <citation type="submission" date="2020-09" db="EMBL/GenBank/DDBJ databases">
        <authorList>
            <person name="Sun Q."/>
            <person name="Zhou Y."/>
        </authorList>
    </citation>
    <scope>NUCLEOTIDE SEQUENCE</scope>
    <source>
        <strain evidence="3">CGMCC 1.15330</strain>
    </source>
</reference>
<evidence type="ECO:0000256" key="1">
    <source>
        <dbReference type="SAM" id="MobiDB-lite"/>
    </source>
</evidence>
<name>A0A916T7I2_9SPHN</name>
<sequence>MQGHLRDTGAKPEAEQDGAEQRAQLRTGMLMTAGLRIGGGEERQVRIRNLSERGLMAEPGEHIASGTAITISLPGVGEVDGTVAWSTEGRIGVALSRPIDIALVNAARSAG</sequence>
<dbReference type="GO" id="GO:0035438">
    <property type="term" value="F:cyclic-di-GMP binding"/>
    <property type="evidence" value="ECO:0007669"/>
    <property type="project" value="InterPro"/>
</dbReference>
<accession>A0A916T7I2</accession>
<dbReference type="RefSeq" id="WP_188658954.1">
    <property type="nucleotide sequence ID" value="NZ_BMIH01000003.1"/>
</dbReference>
<dbReference type="Proteomes" id="UP000623067">
    <property type="component" value="Unassembled WGS sequence"/>
</dbReference>
<gene>
    <name evidence="3" type="ORF">GCM10011380_23300</name>
</gene>